<keyword evidence="2 7" id="KW-0699">rRNA-binding</keyword>
<dbReference type="PANTHER" id="PTHR12899">
    <property type="entry name" value="39S RIBOSOMAL PROTEIN L18, MITOCHONDRIAL"/>
    <property type="match status" value="1"/>
</dbReference>
<dbReference type="HAMAP" id="MF_01337_B">
    <property type="entry name" value="Ribosomal_uL18_B"/>
    <property type="match status" value="1"/>
</dbReference>
<sequence>MKDSNKRFDYRVKRVRSKINGTHDKPRLSVYRGHKHIYAQIIDDGRGVTLASASTLSPELKGKLGIPDTVVAAKSVGGLIAKKAAEKGVKKVVFDRRGYEYTGKIKALADAARESGLEF</sequence>
<dbReference type="FunFam" id="3.30.420.100:FF:000001">
    <property type="entry name" value="50S ribosomal protein L18"/>
    <property type="match status" value="1"/>
</dbReference>
<keyword evidence="9" id="KW-1185">Reference proteome</keyword>
<dbReference type="Pfam" id="PF00861">
    <property type="entry name" value="Ribosomal_L18p"/>
    <property type="match status" value="1"/>
</dbReference>
<dbReference type="InterPro" id="IPR004389">
    <property type="entry name" value="Ribosomal_uL18_bac-type"/>
</dbReference>
<comment type="similarity">
    <text evidence="1 7">Belongs to the universal ribosomal protein uL18 family.</text>
</comment>
<dbReference type="Proteomes" id="UP000095237">
    <property type="component" value="Unassembled WGS sequence"/>
</dbReference>
<evidence type="ECO:0000256" key="2">
    <source>
        <dbReference type="ARBA" id="ARBA00022730"/>
    </source>
</evidence>
<dbReference type="CDD" id="cd00432">
    <property type="entry name" value="Ribosomal_L18_L5e"/>
    <property type="match status" value="1"/>
</dbReference>
<dbReference type="EMBL" id="LNVX01000479">
    <property type="protein sequence ID" value="OEG70062.1"/>
    <property type="molecule type" value="Genomic_DNA"/>
</dbReference>
<dbReference type="InterPro" id="IPR005484">
    <property type="entry name" value="Ribosomal_uL18_bac/plant/anim"/>
</dbReference>
<organism evidence="8 9">
    <name type="scientific">Endomicrobium trichonymphae</name>
    <dbReference type="NCBI Taxonomy" id="1408204"/>
    <lineage>
        <taxon>Bacteria</taxon>
        <taxon>Pseudomonadati</taxon>
        <taxon>Elusimicrobiota</taxon>
        <taxon>Endomicrobiia</taxon>
        <taxon>Endomicrobiales</taxon>
        <taxon>Endomicrobiaceae</taxon>
        <taxon>Candidatus Endomicrobiellum</taxon>
    </lineage>
</organism>
<dbReference type="SUPFAM" id="SSF53137">
    <property type="entry name" value="Translational machinery components"/>
    <property type="match status" value="1"/>
</dbReference>
<dbReference type="GO" id="GO:0003735">
    <property type="term" value="F:structural constituent of ribosome"/>
    <property type="evidence" value="ECO:0007669"/>
    <property type="project" value="InterPro"/>
</dbReference>
<dbReference type="GO" id="GO:0008097">
    <property type="term" value="F:5S rRNA binding"/>
    <property type="evidence" value="ECO:0007669"/>
    <property type="project" value="TreeGrafter"/>
</dbReference>
<dbReference type="GO" id="GO:0006412">
    <property type="term" value="P:translation"/>
    <property type="evidence" value="ECO:0007669"/>
    <property type="project" value="UniProtKB-UniRule"/>
</dbReference>
<keyword evidence="4 7" id="KW-0689">Ribosomal protein</keyword>
<keyword evidence="3 7" id="KW-0694">RNA-binding</keyword>
<comment type="subunit">
    <text evidence="7">Part of the 50S ribosomal subunit; part of the 5S rRNA/L5/L18/L25 subcomplex. Contacts the 5S and 23S rRNAs.</text>
</comment>
<comment type="caution">
    <text evidence="8">The sequence shown here is derived from an EMBL/GenBank/DDBJ whole genome shotgun (WGS) entry which is preliminary data.</text>
</comment>
<name>A0A1E5IHV0_ENDTX</name>
<reference evidence="8 9" key="1">
    <citation type="submission" date="2015-11" db="EMBL/GenBank/DDBJ databases">
        <title>Evidence for parallel genomic evolution in an endosymbiosis of termite gut flagellates.</title>
        <authorList>
            <person name="Zheng H."/>
        </authorList>
    </citation>
    <scope>NUCLEOTIDE SEQUENCE [LARGE SCALE GENOMIC DNA]</scope>
    <source>
        <strain evidence="8 9">CET450</strain>
    </source>
</reference>
<evidence type="ECO:0000256" key="1">
    <source>
        <dbReference type="ARBA" id="ARBA00007116"/>
    </source>
</evidence>
<dbReference type="NCBIfam" id="TIGR00060">
    <property type="entry name" value="L18_bact"/>
    <property type="match status" value="1"/>
</dbReference>
<dbReference type="PANTHER" id="PTHR12899:SF3">
    <property type="entry name" value="LARGE RIBOSOMAL SUBUNIT PROTEIN UL18M"/>
    <property type="match status" value="1"/>
</dbReference>
<proteinExistence type="inferred from homology"/>
<protein>
    <recommendedName>
        <fullName evidence="6 7">Large ribosomal subunit protein uL18</fullName>
    </recommendedName>
</protein>
<evidence type="ECO:0000256" key="5">
    <source>
        <dbReference type="ARBA" id="ARBA00023274"/>
    </source>
</evidence>
<evidence type="ECO:0000313" key="9">
    <source>
        <dbReference type="Proteomes" id="UP000095237"/>
    </source>
</evidence>
<evidence type="ECO:0000256" key="3">
    <source>
        <dbReference type="ARBA" id="ARBA00022884"/>
    </source>
</evidence>
<keyword evidence="5 7" id="KW-0687">Ribonucleoprotein</keyword>
<comment type="function">
    <text evidence="7">This is one of the proteins that bind and probably mediate the attachment of the 5S RNA into the large ribosomal subunit, where it forms part of the central protuberance.</text>
</comment>
<accession>A0A1E5IHV0</accession>
<evidence type="ECO:0000256" key="6">
    <source>
        <dbReference type="ARBA" id="ARBA00035197"/>
    </source>
</evidence>
<evidence type="ECO:0000256" key="7">
    <source>
        <dbReference type="HAMAP-Rule" id="MF_01337"/>
    </source>
</evidence>
<evidence type="ECO:0000256" key="4">
    <source>
        <dbReference type="ARBA" id="ARBA00022980"/>
    </source>
</evidence>
<gene>
    <name evidence="7" type="primary">rplR</name>
    <name evidence="8" type="ORF">ATZ36_01575</name>
</gene>
<evidence type="ECO:0000313" key="8">
    <source>
        <dbReference type="EMBL" id="OEG70062.1"/>
    </source>
</evidence>
<dbReference type="Gene3D" id="3.30.420.100">
    <property type="match status" value="1"/>
</dbReference>
<dbReference type="InterPro" id="IPR057268">
    <property type="entry name" value="Ribosomal_L18"/>
</dbReference>
<dbReference type="AlphaFoldDB" id="A0A1E5IHV0"/>
<dbReference type="GO" id="GO:0022625">
    <property type="term" value="C:cytosolic large ribosomal subunit"/>
    <property type="evidence" value="ECO:0007669"/>
    <property type="project" value="TreeGrafter"/>
</dbReference>